<evidence type="ECO:0000256" key="1">
    <source>
        <dbReference type="ARBA" id="ARBA00022741"/>
    </source>
</evidence>
<keyword evidence="1 6" id="KW-0547">Nucleotide-binding</keyword>
<dbReference type="OrthoDB" id="6108017at2759"/>
<dbReference type="SMART" id="SM00015">
    <property type="entry name" value="IQ"/>
    <property type="match status" value="5"/>
</dbReference>
<dbReference type="Gene3D" id="3.40.850.10">
    <property type="entry name" value="Kinesin motor domain"/>
    <property type="match status" value="2"/>
</dbReference>
<dbReference type="Proteomes" id="UP000664859">
    <property type="component" value="Unassembled WGS sequence"/>
</dbReference>
<dbReference type="InterPro" id="IPR036961">
    <property type="entry name" value="Kinesin_motor_dom_sf"/>
</dbReference>
<feature type="binding site" evidence="6">
    <location>
        <begin position="92"/>
        <end position="99"/>
    </location>
    <ligand>
        <name>ATP</name>
        <dbReference type="ChEBI" id="CHEBI:30616"/>
    </ligand>
</feature>
<gene>
    <name evidence="10" type="ORF">JKP88DRAFT_329767</name>
</gene>
<feature type="coiled-coil region" evidence="7">
    <location>
        <begin position="841"/>
        <end position="889"/>
    </location>
</feature>
<dbReference type="CDD" id="cd00124">
    <property type="entry name" value="MYSc"/>
    <property type="match status" value="1"/>
</dbReference>
<feature type="domain" description="Myosin motor" evidence="9">
    <location>
        <begin position="1"/>
        <end position="721"/>
    </location>
</feature>
<evidence type="ECO:0000313" key="11">
    <source>
        <dbReference type="Proteomes" id="UP000664859"/>
    </source>
</evidence>
<dbReference type="GO" id="GO:0005524">
    <property type="term" value="F:ATP binding"/>
    <property type="evidence" value="ECO:0007669"/>
    <property type="project" value="UniProtKB-UniRule"/>
</dbReference>
<organism evidence="10 11">
    <name type="scientific">Tribonema minus</name>
    <dbReference type="NCBI Taxonomy" id="303371"/>
    <lineage>
        <taxon>Eukaryota</taxon>
        <taxon>Sar</taxon>
        <taxon>Stramenopiles</taxon>
        <taxon>Ochrophyta</taxon>
        <taxon>PX clade</taxon>
        <taxon>Xanthophyceae</taxon>
        <taxon>Tribonematales</taxon>
        <taxon>Tribonemataceae</taxon>
        <taxon>Tribonema</taxon>
    </lineage>
</organism>
<protein>
    <submittedName>
        <fullName evidence="10">P-loop containing nucleoside triphosphate hydrolase protein</fullName>
    </submittedName>
</protein>
<evidence type="ECO:0000256" key="2">
    <source>
        <dbReference type="ARBA" id="ARBA00022840"/>
    </source>
</evidence>
<dbReference type="InterPro" id="IPR001609">
    <property type="entry name" value="Myosin_head_motor_dom-like"/>
</dbReference>
<dbReference type="GO" id="GO:0016020">
    <property type="term" value="C:membrane"/>
    <property type="evidence" value="ECO:0007669"/>
    <property type="project" value="TreeGrafter"/>
</dbReference>
<dbReference type="AlphaFoldDB" id="A0A835YXJ7"/>
<evidence type="ECO:0000256" key="3">
    <source>
        <dbReference type="ARBA" id="ARBA00023123"/>
    </source>
</evidence>
<dbReference type="Gene3D" id="3.30.70.1590">
    <property type="match status" value="1"/>
</dbReference>
<dbReference type="SMART" id="SM00242">
    <property type="entry name" value="MYSc"/>
    <property type="match status" value="1"/>
</dbReference>
<evidence type="ECO:0000256" key="6">
    <source>
        <dbReference type="PROSITE-ProRule" id="PRU00782"/>
    </source>
</evidence>
<dbReference type="Gene3D" id="1.20.120.720">
    <property type="entry name" value="Myosin VI head, motor domain, U50 subdomain"/>
    <property type="match status" value="1"/>
</dbReference>
<feature type="region of interest" description="Actin-binding" evidence="6">
    <location>
        <begin position="605"/>
        <end position="627"/>
    </location>
</feature>
<evidence type="ECO:0000313" key="10">
    <source>
        <dbReference type="EMBL" id="KAG5178428.1"/>
    </source>
</evidence>
<dbReference type="Gene3D" id="1.20.5.190">
    <property type="match status" value="1"/>
</dbReference>
<dbReference type="Gene3D" id="1.20.58.530">
    <property type="match status" value="2"/>
</dbReference>
<evidence type="ECO:0000256" key="4">
    <source>
        <dbReference type="ARBA" id="ARBA00023175"/>
    </source>
</evidence>
<dbReference type="GO" id="GO:0016459">
    <property type="term" value="C:myosin complex"/>
    <property type="evidence" value="ECO:0007669"/>
    <property type="project" value="UniProtKB-KW"/>
</dbReference>
<sequence>MTALSYLHEPGILFNLRRRFFRCLPYTYTGDIVVAVNPYRWLDLYSDELGARYARMKAGERNQLTPHVFSTSAIAYDGLSRLGRGQSILVSGESGAGKTETVKILMSHLATVARSRAARINGESGADAAAGGMVVAEGAEGDGMQSDDFTIKQGVKRLETAKVIWWTKIIESNPLLESFGNAKTVRNDNSSRFGKFTQLQCVTYLLEKSRVVGHSEGERGYHIFYQLLAAPEADKRIFGVEGRQAWEFAFVTADGLEADAIIEGKTDGERYGMTCKALDIIGVPLDERQQLFSILAGVLQLGQISFKAGKDDDSSAIEDMAMLKEPCQQLGVADPKHLDLALRYRTVRVRGEEIQTPNRPEAALGTRDAMAKAAAAKALYSHLFDWLVARINASTGAPSAAPLGPAAAAAARRSIAGAHGGRPPPRASVVGGGGAHAVPVGSIALLDIFGFESFKVNRFEQLCINYANEKLQQKFTQDIFKTVQAEYEDEGIPWSHVDFADNADLRSIHEDHPHFCRNKLGGKLEFGIKHYAGMVFYNAEGFLEKNKDSIGDDVVNLMMASSRPLVKEIFTRVATGPPPSGHHKVKSSSSSSSSNTLASKFKTSLSVLMETIKETNVQYVRCIKPNSNKSPVVEQLRCAGVIEAIRISRAARFIMLLPAAEREIMSMLAADAGAPGTPTAKDLCAQLLAQLVPKGQGGYEMGRTRVYFKFGVLEQLEQQRLAKQAQRATQLQALVRMARQRRRYRACRASTITLQAQWRRHMARRRYVETWVRIVMLQCQWRRIRARRQLVELRRNHASSTIASNYRMRVAVRSFRQLRAAAVKVQAMVRMVEERRRYKVLVHEAREAAKLENQIAALQARLQQEQDARRKVEEQTKELAAKLEHTKTQKPPDQGLNGTPRALQLQSSEMDGTEATWSPKTAAAAVKFFKEDNAHAASSMDMLDQSQQIMAALRLEVKKLREQNEQLKEENFELKREKQRNTDVSGINYAALHQSVKRLTVSNKTLVNENLRAAEEIRRLHDITRNKAEEQNTLRKLYDNEVVLRKSQLKTMESLVRLVADAAAPIDEDARDELAAQLAGMYQACALQDGGANLDHIMNPERHARAAGGTANLINNMSNVVRSAIFGKQRWGSVFEQE</sequence>
<comment type="similarity">
    <text evidence="6">Belongs to the TRAFAC class myosin-kinesin ATPase superfamily. Myosin family.</text>
</comment>
<dbReference type="GO" id="GO:0016787">
    <property type="term" value="F:hydrolase activity"/>
    <property type="evidence" value="ECO:0007669"/>
    <property type="project" value="UniProtKB-KW"/>
</dbReference>
<keyword evidence="4 6" id="KW-0505">Motor protein</keyword>
<dbReference type="PANTHER" id="PTHR13140:SF706">
    <property type="entry name" value="DILUTE CLASS UNCONVENTIONAL MYOSIN, ISOFORM C"/>
    <property type="match status" value="1"/>
</dbReference>
<dbReference type="Pfam" id="PF00063">
    <property type="entry name" value="Myosin_head"/>
    <property type="match status" value="3"/>
</dbReference>
<evidence type="ECO:0000256" key="7">
    <source>
        <dbReference type="SAM" id="Coils"/>
    </source>
</evidence>
<dbReference type="GO" id="GO:0005737">
    <property type="term" value="C:cytoplasm"/>
    <property type="evidence" value="ECO:0007669"/>
    <property type="project" value="TreeGrafter"/>
</dbReference>
<evidence type="ECO:0000256" key="5">
    <source>
        <dbReference type="ARBA" id="ARBA00023203"/>
    </source>
</evidence>
<keyword evidence="11" id="KW-1185">Reference proteome</keyword>
<evidence type="ECO:0000256" key="8">
    <source>
        <dbReference type="SAM" id="MobiDB-lite"/>
    </source>
</evidence>
<reference evidence="10" key="1">
    <citation type="submission" date="2021-02" db="EMBL/GenBank/DDBJ databases">
        <title>First Annotated Genome of the Yellow-green Alga Tribonema minus.</title>
        <authorList>
            <person name="Mahan K.M."/>
        </authorList>
    </citation>
    <scope>NUCLEOTIDE SEQUENCE</scope>
    <source>
        <strain evidence="10">UTEX B ZZ1240</strain>
    </source>
</reference>
<keyword evidence="3 6" id="KW-0518">Myosin</keyword>
<feature type="coiled-coil region" evidence="7">
    <location>
        <begin position="943"/>
        <end position="984"/>
    </location>
</feature>
<dbReference type="SUPFAM" id="SSF52540">
    <property type="entry name" value="P-loop containing nucleoside triphosphate hydrolases"/>
    <property type="match status" value="1"/>
</dbReference>
<dbReference type="EMBL" id="JAFCMP010000515">
    <property type="protein sequence ID" value="KAG5178428.1"/>
    <property type="molecule type" value="Genomic_DNA"/>
</dbReference>
<name>A0A835YXJ7_9STRA</name>
<comment type="caution">
    <text evidence="10">The sequence shown here is derived from an EMBL/GenBank/DDBJ whole genome shotgun (WGS) entry which is preliminary data.</text>
</comment>
<dbReference type="PROSITE" id="PS50096">
    <property type="entry name" value="IQ"/>
    <property type="match status" value="3"/>
</dbReference>
<dbReference type="GO" id="GO:0051015">
    <property type="term" value="F:actin filament binding"/>
    <property type="evidence" value="ECO:0007669"/>
    <property type="project" value="TreeGrafter"/>
</dbReference>
<feature type="region of interest" description="Disordered" evidence="8">
    <location>
        <begin position="573"/>
        <end position="596"/>
    </location>
</feature>
<keyword evidence="7" id="KW-0175">Coiled coil</keyword>
<keyword evidence="10" id="KW-0378">Hydrolase</keyword>
<proteinExistence type="inferred from homology"/>
<accession>A0A835YXJ7</accession>
<evidence type="ECO:0000259" key="9">
    <source>
        <dbReference type="PROSITE" id="PS51456"/>
    </source>
</evidence>
<keyword evidence="5 6" id="KW-0009">Actin-binding</keyword>
<dbReference type="PANTHER" id="PTHR13140">
    <property type="entry name" value="MYOSIN"/>
    <property type="match status" value="1"/>
</dbReference>
<dbReference type="PROSITE" id="PS51456">
    <property type="entry name" value="MYOSIN_MOTOR"/>
    <property type="match status" value="1"/>
</dbReference>
<dbReference type="GO" id="GO:0007015">
    <property type="term" value="P:actin filament organization"/>
    <property type="evidence" value="ECO:0007669"/>
    <property type="project" value="TreeGrafter"/>
</dbReference>
<dbReference type="GO" id="GO:0000146">
    <property type="term" value="F:microfilament motor activity"/>
    <property type="evidence" value="ECO:0007669"/>
    <property type="project" value="TreeGrafter"/>
</dbReference>
<keyword evidence="2 6" id="KW-0067">ATP-binding</keyword>
<dbReference type="InterPro" id="IPR027417">
    <property type="entry name" value="P-loop_NTPase"/>
</dbReference>
<dbReference type="PRINTS" id="PR00193">
    <property type="entry name" value="MYOSINHEAVY"/>
</dbReference>
<dbReference type="InterPro" id="IPR000048">
    <property type="entry name" value="IQ_motif_EF-hand-BS"/>
</dbReference>